<dbReference type="Pfam" id="PF23466">
    <property type="entry name" value="WWE_4"/>
    <property type="match status" value="1"/>
</dbReference>
<dbReference type="EMBL" id="JACTAM010000004">
    <property type="protein sequence ID" value="KAI2665654.1"/>
    <property type="molecule type" value="Genomic_DNA"/>
</dbReference>
<evidence type="ECO:0000256" key="9">
    <source>
        <dbReference type="ARBA" id="ARBA00023242"/>
    </source>
</evidence>
<accession>A0ABQ8MS30</accession>
<feature type="region of interest" description="Disordered" evidence="12">
    <location>
        <begin position="1503"/>
        <end position="1534"/>
    </location>
</feature>
<reference evidence="16 17" key="1">
    <citation type="submission" date="2022-01" db="EMBL/GenBank/DDBJ databases">
        <title>A high-quality chromosome-level genome assembly of rohu carp, Labeo rohita.</title>
        <authorList>
            <person name="Arick M.A. II"/>
            <person name="Hsu C.-Y."/>
            <person name="Magbanua Z."/>
            <person name="Pechanova O."/>
            <person name="Grover C."/>
            <person name="Miller E."/>
            <person name="Thrash A."/>
            <person name="Ezzel L."/>
            <person name="Alam S."/>
            <person name="Benzie J."/>
            <person name="Hamilton M."/>
            <person name="Karsi A."/>
            <person name="Lawrence M.L."/>
            <person name="Peterson D.G."/>
        </authorList>
    </citation>
    <scope>NUCLEOTIDE SEQUENCE [LARGE SCALE GENOMIC DNA]</scope>
    <source>
        <strain evidence="17">BAU-BD-2019</strain>
        <tissue evidence="16">Blood</tissue>
    </source>
</reference>
<feature type="region of interest" description="Disordered" evidence="12">
    <location>
        <begin position="1597"/>
        <end position="1658"/>
    </location>
</feature>
<keyword evidence="8 11" id="KW-0862">Zinc</keyword>
<evidence type="ECO:0000256" key="7">
    <source>
        <dbReference type="ARBA" id="ARBA00022771"/>
    </source>
</evidence>
<dbReference type="SUPFAM" id="SSF56399">
    <property type="entry name" value="ADP-ribosylation"/>
    <property type="match status" value="2"/>
</dbReference>
<dbReference type="InterPro" id="IPR051712">
    <property type="entry name" value="ARTD-AVP"/>
</dbReference>
<feature type="compositionally biased region" description="Basic and acidic residues" evidence="12">
    <location>
        <begin position="1647"/>
        <end position="1658"/>
    </location>
</feature>
<dbReference type="PANTHER" id="PTHR45740:SF15">
    <property type="entry name" value="ZINC FINGER CCCH TYPE DOMAIN CONTAINING 1-LIKE"/>
    <property type="match status" value="1"/>
</dbReference>
<keyword evidence="9" id="KW-0539">Nucleus</keyword>
<evidence type="ECO:0000256" key="5">
    <source>
        <dbReference type="ARBA" id="ARBA00022723"/>
    </source>
</evidence>
<evidence type="ECO:0000256" key="12">
    <source>
        <dbReference type="SAM" id="MobiDB-lite"/>
    </source>
</evidence>
<dbReference type="InterPro" id="IPR004170">
    <property type="entry name" value="WWE_dom"/>
</dbReference>
<evidence type="ECO:0000256" key="8">
    <source>
        <dbReference type="ARBA" id="ARBA00022833"/>
    </source>
</evidence>
<sequence>MTEAAIVKKICAHNGSMNYDALISIFGLYDDAMGSVVGRSESCAVAFVNGQKKVIGRTKVRLCRAQNCTGCSNLHLCKWFLFGSCRFDKGSHDVVSGQNLLVLTAHGLDTLDVKELCILLMQSDHSLLPAVCHSYNNGTGPYGRCQDAENCKRLHICEKYLRGPCDCTRSHDFYEPHPLKTLQDRGVTPELMGIMKDLYSNIEVLRHLSKAASAPNAAGPNAKRGPNAQNRRPSTGFNAGRGQEAQRTPHYNTEKTEICMYFIKGHCKHGGSCRREHSTLPYKWELWNKPGSFRYDEPRLLQRAASVDGTVGAPAHLHPDHRVDLVLGGRVWELDSTNKRYATKKVIRRRPKFVSPADVQTIKTTKRMPNNFKALPDHWDKALTPETGYKRVSLQSTSPEYIKIKELFQLTMVGFKILRIERIQNKALWEVYQWDAKYSHSYTKDSGTRTMFVCRILVGDYTKGESSFLRPPSKDGGDTIFYNSCVNDVYDPSIFVVFEKHQIYPEYLIEYRDSSGFDVPSHSVAAKPAVAARRPVAVSATPIRPSYISPYTAASSSHSSPSYTSSSSSSSNTSFYKPSSAASSSYTASYISSLNTSSTSASSSSSAYAPSPPRSSSSYGSTSPKPSKRSTFDQNFSIFIILNGQTYIFVSEIMAEEILKVLCGNHGSMDYERLLDISYGLKEITAENSLDKIIRHSDIFTVIERDESREVFAQTTVKLCRKSDCDELCEDIHLCKYELMMGRCSRHSCNYGHQLMSEHNVRVLRAHQMIGLSREDLLVMLLQSDSGLLPPVCYTYNRGQGPHGNCQDGEKCSRLHLCESFIRGCCGDTDCGRSHDFQDPNVRKILRFRGVSNQLMHSLPFIYRNILTLKTLKTQRDRRNTDVQPHSSSDGENEICLSFVRGFCRADKCSKTHCKMPYKWEVKVGRKWHNLPNSEQIERDYCDPSNIHSSGNEPICFEEMSLGLDEVRRLSTQPSVLLPGLALTTSWSWYWKDEYNRWIQYASIAEMHRLCSVSSEQLERRYQEYLRQDQEDAGIKFTAGNRFYELRFRDVAAPIRLAFTKAFLDFGTKLPFLTLDFGVRLPPSHRDYMRVRERFTETLSGFTIRQIERVQNRELWEEFMIKKEQMKITNKQEKYGDRLLFHATKSSLVDAVCQRNFNFEESDTAAYGQGIYFSKDARYWNEWADGSALRLMFACRVLVGYYTRGAAHFRHPPAKNAEGKLYDSCVDDKRDPSVFVVFDRCQIYPEFLITYEDSNKRLPVLEFGVPRVDAKTVVFTNSSRCTSSVSSLEDPDSDPEHTSYSCKRKEPLITVLSSTALPVSSSALPVSAESASKSHPVSAKSVSTELAVSAIKIPVSIPVSAERMSTAFPVSTESASKSLPVSTERVSTVLSVSGKDISTAHPVSAKSVSSALPVSTENALNALPVSTKHIFTAHPVSAKSVSTPLPVSTESVSTALPVSTERISTSHPVSVKSVSTPLPVPTERISTACPVSAKSVSTALPVPTEHTSTALPVSTERTSTARPVSSKSASNALPVSTERISTPLPVSYGPRMAVNPLLEAQKLDRSPSQRSVTLLSSEATAVKYSVNTADLNMNRTPVCPAQGLSRSSGSMSSSSAISSHQRVLPRDHTGNSSAADVHSSAGTNPHKPAEQKKNCAVM</sequence>
<gene>
    <name evidence="16" type="ORF">H4Q32_022004</name>
</gene>
<dbReference type="InterPro" id="IPR012317">
    <property type="entry name" value="Poly(ADP-ribose)pol_cat_dom"/>
</dbReference>
<evidence type="ECO:0000256" key="10">
    <source>
        <dbReference type="ARBA" id="ARBA00024347"/>
    </source>
</evidence>
<keyword evidence="6" id="KW-0677">Repeat</keyword>
<feature type="domain" description="C3H1-type" evidence="13">
    <location>
        <begin position="253"/>
        <end position="280"/>
    </location>
</feature>
<dbReference type="Pfam" id="PF25261">
    <property type="entry name" value="zf-CCCH_PARP12"/>
    <property type="match status" value="2"/>
</dbReference>
<feature type="zinc finger region" description="C3H1-type" evidence="11">
    <location>
        <begin position="253"/>
        <end position="280"/>
    </location>
</feature>
<comment type="caution">
    <text evidence="16">The sequence shown here is derived from an EMBL/GenBank/DDBJ whole genome shotgun (WGS) entry which is preliminary data.</text>
</comment>
<evidence type="ECO:0000256" key="11">
    <source>
        <dbReference type="PROSITE-ProRule" id="PRU00723"/>
    </source>
</evidence>
<dbReference type="Gene3D" id="3.90.228.10">
    <property type="match status" value="3"/>
</dbReference>
<evidence type="ECO:0000256" key="3">
    <source>
        <dbReference type="ARBA" id="ARBA00022490"/>
    </source>
</evidence>
<evidence type="ECO:0000256" key="4">
    <source>
        <dbReference type="ARBA" id="ARBA00022553"/>
    </source>
</evidence>
<evidence type="ECO:0000313" key="17">
    <source>
        <dbReference type="Proteomes" id="UP000830375"/>
    </source>
</evidence>
<feature type="domain" description="PARP catalytic" evidence="15">
    <location>
        <begin position="1061"/>
        <end position="1272"/>
    </location>
</feature>
<comment type="subcellular location">
    <subcellularLocation>
        <location evidence="2">Cytoplasm</location>
    </subcellularLocation>
    <subcellularLocation>
        <location evidence="1">Nucleus</location>
    </subcellularLocation>
</comment>
<feature type="compositionally biased region" description="Polar residues" evidence="12">
    <location>
        <begin position="227"/>
        <end position="237"/>
    </location>
</feature>
<feature type="zinc finger region" description="C3H1-type" evidence="11">
    <location>
        <begin position="126"/>
        <end position="158"/>
    </location>
</feature>
<proteinExistence type="inferred from homology"/>
<feature type="compositionally biased region" description="Low complexity" evidence="12">
    <location>
        <begin position="1605"/>
        <end position="1619"/>
    </location>
</feature>
<feature type="compositionally biased region" description="Low complexity" evidence="12">
    <location>
        <begin position="212"/>
        <end position="223"/>
    </location>
</feature>
<evidence type="ECO:0000259" key="14">
    <source>
        <dbReference type="PROSITE" id="PS50918"/>
    </source>
</evidence>
<evidence type="ECO:0000256" key="2">
    <source>
        <dbReference type="ARBA" id="ARBA00004496"/>
    </source>
</evidence>
<keyword evidence="5 11" id="KW-0479">Metal-binding</keyword>
<feature type="domain" description="PARP catalytic" evidence="15">
    <location>
        <begin position="375"/>
        <end position="533"/>
    </location>
</feature>
<keyword evidence="3" id="KW-0963">Cytoplasm</keyword>
<keyword evidence="4" id="KW-0597">Phosphoprotein</keyword>
<keyword evidence="17" id="KW-1185">Reference proteome</keyword>
<name>A0ABQ8MS30_LABRO</name>
<evidence type="ECO:0000259" key="13">
    <source>
        <dbReference type="PROSITE" id="PS50103"/>
    </source>
</evidence>
<feature type="region of interest" description="Disordered" evidence="12">
    <location>
        <begin position="552"/>
        <end position="572"/>
    </location>
</feature>
<feature type="domain" description="WWE" evidence="14">
    <location>
        <begin position="975"/>
        <end position="1066"/>
    </location>
</feature>
<dbReference type="Gene3D" id="3.30.720.50">
    <property type="match status" value="1"/>
</dbReference>
<dbReference type="PROSITE" id="PS50918">
    <property type="entry name" value="WWE"/>
    <property type="match status" value="1"/>
</dbReference>
<dbReference type="InterPro" id="IPR000571">
    <property type="entry name" value="Znf_CCCH"/>
</dbReference>
<dbReference type="InterPro" id="IPR037197">
    <property type="entry name" value="WWE_dom_sf"/>
</dbReference>
<evidence type="ECO:0000256" key="6">
    <source>
        <dbReference type="ARBA" id="ARBA00022737"/>
    </source>
</evidence>
<dbReference type="PANTHER" id="PTHR45740">
    <property type="entry name" value="POLY [ADP-RIBOSE] POLYMERASE"/>
    <property type="match status" value="1"/>
</dbReference>
<evidence type="ECO:0000259" key="15">
    <source>
        <dbReference type="PROSITE" id="PS51059"/>
    </source>
</evidence>
<organism evidence="16 17">
    <name type="scientific">Labeo rohita</name>
    <name type="common">Indian major carp</name>
    <name type="synonym">Cyprinus rohita</name>
    <dbReference type="NCBI Taxonomy" id="84645"/>
    <lineage>
        <taxon>Eukaryota</taxon>
        <taxon>Metazoa</taxon>
        <taxon>Chordata</taxon>
        <taxon>Craniata</taxon>
        <taxon>Vertebrata</taxon>
        <taxon>Euteleostomi</taxon>
        <taxon>Actinopterygii</taxon>
        <taxon>Neopterygii</taxon>
        <taxon>Teleostei</taxon>
        <taxon>Ostariophysi</taxon>
        <taxon>Cypriniformes</taxon>
        <taxon>Cyprinidae</taxon>
        <taxon>Labeoninae</taxon>
        <taxon>Labeonini</taxon>
        <taxon>Labeo</taxon>
    </lineage>
</organism>
<feature type="region of interest" description="Disordered" evidence="12">
    <location>
        <begin position="599"/>
        <end position="629"/>
    </location>
</feature>
<dbReference type="PROSITE" id="PS51059">
    <property type="entry name" value="PARP_CATALYTIC"/>
    <property type="match status" value="2"/>
</dbReference>
<feature type="domain" description="C3H1-type" evidence="13">
    <location>
        <begin position="126"/>
        <end position="158"/>
    </location>
</feature>
<feature type="compositionally biased region" description="Polar residues" evidence="12">
    <location>
        <begin position="1505"/>
        <end position="1534"/>
    </location>
</feature>
<dbReference type="SMART" id="SM00356">
    <property type="entry name" value="ZnF_C3H1"/>
    <property type="match status" value="5"/>
</dbReference>
<dbReference type="InterPro" id="IPR057602">
    <property type="entry name" value="Zfn-CCCH_PARP12"/>
</dbReference>
<evidence type="ECO:0000313" key="16">
    <source>
        <dbReference type="EMBL" id="KAI2665654.1"/>
    </source>
</evidence>
<protein>
    <submittedName>
        <fullName evidence="16">Protein mono-ADP-ribosyltransferase PARP12</fullName>
    </submittedName>
</protein>
<feature type="compositionally biased region" description="Low complexity" evidence="12">
    <location>
        <begin position="599"/>
        <end position="625"/>
    </location>
</feature>
<dbReference type="PROSITE" id="PS50103">
    <property type="entry name" value="ZF_C3H1"/>
    <property type="match status" value="2"/>
</dbReference>
<dbReference type="Pfam" id="PF00644">
    <property type="entry name" value="PARP"/>
    <property type="match status" value="1"/>
</dbReference>
<dbReference type="Proteomes" id="UP000830375">
    <property type="component" value="Unassembled WGS sequence"/>
</dbReference>
<keyword evidence="7 11" id="KW-0863">Zinc-finger</keyword>
<evidence type="ECO:0000256" key="1">
    <source>
        <dbReference type="ARBA" id="ARBA00004123"/>
    </source>
</evidence>
<feature type="region of interest" description="Disordered" evidence="12">
    <location>
        <begin position="212"/>
        <end position="250"/>
    </location>
</feature>
<comment type="similarity">
    <text evidence="10">Belongs to the ARTD/PARP family.</text>
</comment>